<comment type="subcellular location">
    <subcellularLocation>
        <location evidence="1">Cell membrane</location>
        <topology evidence="1">Multi-pass membrane protein</topology>
    </subcellularLocation>
</comment>
<protein>
    <submittedName>
        <fullName evidence="10">Citrate transporter</fullName>
    </submittedName>
</protein>
<evidence type="ECO:0000256" key="6">
    <source>
        <dbReference type="ARBA" id="ARBA00022989"/>
    </source>
</evidence>
<feature type="transmembrane region" description="Helical" evidence="8">
    <location>
        <begin position="234"/>
        <end position="255"/>
    </location>
</feature>
<comment type="similarity">
    <text evidence="2">Belongs to the CitM (TC 2.A.11) transporter family.</text>
</comment>
<feature type="domain" description="Citrate transporter-like" evidence="9">
    <location>
        <begin position="38"/>
        <end position="380"/>
    </location>
</feature>
<evidence type="ECO:0000259" key="9">
    <source>
        <dbReference type="Pfam" id="PF03600"/>
    </source>
</evidence>
<feature type="transmembrane region" description="Helical" evidence="8">
    <location>
        <begin position="292"/>
        <end position="309"/>
    </location>
</feature>
<organism evidence="10 12">
    <name type="scientific">Caldiarchaeum subterraneum</name>
    <dbReference type="NCBI Taxonomy" id="311458"/>
    <lineage>
        <taxon>Archaea</taxon>
        <taxon>Nitrososphaerota</taxon>
        <taxon>Candidatus Caldarchaeales</taxon>
        <taxon>Candidatus Caldarchaeaceae</taxon>
        <taxon>Candidatus Caldarchaeum</taxon>
    </lineage>
</organism>
<keyword evidence="5 8" id="KW-0812">Transmembrane</keyword>
<dbReference type="BioCyc" id="CCAL311458:G131R-839-MONOMER"/>
<feature type="transmembrane region" description="Helical" evidence="8">
    <location>
        <begin position="71"/>
        <end position="94"/>
    </location>
</feature>
<feature type="transmembrane region" description="Helical" evidence="8">
    <location>
        <begin position="149"/>
        <end position="167"/>
    </location>
</feature>
<dbReference type="GO" id="GO:0005886">
    <property type="term" value="C:plasma membrane"/>
    <property type="evidence" value="ECO:0007669"/>
    <property type="project" value="UniProtKB-SubCell"/>
</dbReference>
<feature type="transmembrane region" description="Helical" evidence="8">
    <location>
        <begin position="262"/>
        <end position="280"/>
    </location>
</feature>
<evidence type="ECO:0000256" key="2">
    <source>
        <dbReference type="ARBA" id="ARBA00009843"/>
    </source>
</evidence>
<feature type="transmembrane region" description="Helical" evidence="8">
    <location>
        <begin position="188"/>
        <end position="207"/>
    </location>
</feature>
<dbReference type="Proteomes" id="UP000008120">
    <property type="component" value="Chromosome"/>
</dbReference>
<evidence type="ECO:0000313" key="12">
    <source>
        <dbReference type="Proteomes" id="UP000008120"/>
    </source>
</evidence>
<dbReference type="InterPro" id="IPR004680">
    <property type="entry name" value="Cit_transptr-like_dom"/>
</dbReference>
<feature type="transmembrane region" description="Helical" evidence="8">
    <location>
        <begin position="371"/>
        <end position="400"/>
    </location>
</feature>
<feature type="transmembrane region" description="Helical" evidence="8">
    <location>
        <begin position="106"/>
        <end position="124"/>
    </location>
</feature>
<evidence type="ECO:0000256" key="3">
    <source>
        <dbReference type="ARBA" id="ARBA00022448"/>
    </source>
</evidence>
<sequence length="434" mass="46864">MCDSIVPMHRMNTATYLSGLVVLGLLLGGVVLRGRFPKVPIWSVMILSASLTLLLGLVGMDEALQLIDMDVIMLLIGMFALVGMAEHSGLLDFISSYFLSKVRRTRTMLIMASLLFGLMSAFFVNDTVALMGPPIAVLIGKSLGGRYEAAILLLCLSITIGSVMTPIGNPQNILIALQSGMKSPFIEFLTRLAAPTLLSLIITPLIITKLYKIPKEDVVVPIDPWETVRSRREFYLALFGGSVTVAALIVNDVLAALGQPHITSRGLIPFVSAAALWILTDTPREILSRVDFGTILFFLGMFITVEGVWRSQVLSPLFSMMNSGNPAGPMGLLQLTIISLVMSQLISNVPFTKLAIQQLTGMGVGGHDVEVWLTLAASSTLAGGITVLGAASNVIVLEVLESRYGQTIPYLRFAKIGFIVTVVSLCIYLPFLMM</sequence>
<dbReference type="KEGG" id="csu:CSUB_C0827"/>
<keyword evidence="7 8" id="KW-0472">Membrane</keyword>
<dbReference type="STRING" id="311458.CSUB_C0827"/>
<evidence type="ECO:0000256" key="1">
    <source>
        <dbReference type="ARBA" id="ARBA00004651"/>
    </source>
</evidence>
<evidence type="ECO:0000256" key="4">
    <source>
        <dbReference type="ARBA" id="ARBA00022475"/>
    </source>
</evidence>
<keyword evidence="6 8" id="KW-1133">Transmembrane helix</keyword>
<keyword evidence="3" id="KW-0813">Transport</keyword>
<dbReference type="InterPro" id="IPR000802">
    <property type="entry name" value="Arsenical_pump_ArsB"/>
</dbReference>
<reference evidence="10 12" key="2">
    <citation type="journal article" date="2011" name="Nucleic Acids Res.">
        <title>Insights into the evolution of Archaea and eukaryotic protein modifier systems revealed by the genome of a novel archaeal group.</title>
        <authorList>
            <person name="Nunoura T."/>
            <person name="Takaki Y."/>
            <person name="Kakuta J."/>
            <person name="Nishi S."/>
            <person name="Sugahara J."/>
            <person name="Kazama H."/>
            <person name="Chee G."/>
            <person name="Hattori M."/>
            <person name="Kanai A."/>
            <person name="Atomi H."/>
            <person name="Takai K."/>
            <person name="Takami H."/>
        </authorList>
    </citation>
    <scope>NUCLEOTIDE SEQUENCE [LARGE SCALE GENOMIC DNA]</scope>
</reference>
<feature type="transmembrane region" description="Helical" evidence="8">
    <location>
        <begin position="412"/>
        <end position="431"/>
    </location>
</feature>
<dbReference type="Pfam" id="PF03600">
    <property type="entry name" value="CitMHS"/>
    <property type="match status" value="1"/>
</dbReference>
<dbReference type="EMBL" id="AP011847">
    <property type="protein sequence ID" value="BAJ47814.1"/>
    <property type="molecule type" value="Genomic_DNA"/>
</dbReference>
<accession>E6N695</accession>
<feature type="transmembrane region" description="Helical" evidence="8">
    <location>
        <begin position="39"/>
        <end position="59"/>
    </location>
</feature>
<dbReference type="EMBL" id="BA000048">
    <property type="protein sequence ID" value="BAJ50684.1"/>
    <property type="molecule type" value="Genomic_DNA"/>
</dbReference>
<evidence type="ECO:0000256" key="5">
    <source>
        <dbReference type="ARBA" id="ARBA00022692"/>
    </source>
</evidence>
<gene>
    <name evidence="11" type="ORF">CSUB_C0827</name>
    <name evidence="10" type="ORF">HGMM_F52H05C23</name>
</gene>
<name>E6N695_CALS0</name>
<dbReference type="PANTHER" id="PTHR43302:SF5">
    <property type="entry name" value="TRANSPORTER ARSB-RELATED"/>
    <property type="match status" value="1"/>
</dbReference>
<evidence type="ECO:0000256" key="8">
    <source>
        <dbReference type="SAM" id="Phobius"/>
    </source>
</evidence>
<keyword evidence="4" id="KW-1003">Cell membrane</keyword>
<evidence type="ECO:0000313" key="10">
    <source>
        <dbReference type="EMBL" id="BAJ47814.1"/>
    </source>
</evidence>
<proteinExistence type="inferred from homology"/>
<dbReference type="GO" id="GO:0015105">
    <property type="term" value="F:arsenite transmembrane transporter activity"/>
    <property type="evidence" value="ECO:0007669"/>
    <property type="project" value="InterPro"/>
</dbReference>
<feature type="transmembrane region" description="Helical" evidence="8">
    <location>
        <begin position="14"/>
        <end position="32"/>
    </location>
</feature>
<evidence type="ECO:0000313" key="11">
    <source>
        <dbReference type="EMBL" id="BAJ50684.1"/>
    </source>
</evidence>
<evidence type="ECO:0000256" key="7">
    <source>
        <dbReference type="ARBA" id="ARBA00023136"/>
    </source>
</evidence>
<dbReference type="AlphaFoldDB" id="E6N695"/>
<reference evidence="10 12" key="1">
    <citation type="journal article" date="2005" name="Environ. Microbiol.">
        <title>Genetic and functional properties of uncultivated thermophilic crenarchaeotes from a subsurface gold mine as revealed by analysis of genome fragments.</title>
        <authorList>
            <person name="Nunoura T."/>
            <person name="Hirayama H."/>
            <person name="Takami H."/>
            <person name="Oida H."/>
            <person name="Nishi S."/>
            <person name="Shimamura S."/>
            <person name="Suzuki Y."/>
            <person name="Inagaki F."/>
            <person name="Takai K."/>
            <person name="Nealson K.H."/>
            <person name="Horikoshi K."/>
        </authorList>
    </citation>
    <scope>NUCLEOTIDE SEQUENCE [LARGE SCALE GENOMIC DNA]</scope>
</reference>
<dbReference type="PRINTS" id="PR00758">
    <property type="entry name" value="ARSENICPUMP"/>
</dbReference>
<dbReference type="PANTHER" id="PTHR43302">
    <property type="entry name" value="TRANSPORTER ARSB-RELATED"/>
    <property type="match status" value="1"/>
</dbReference>